<feature type="compositionally biased region" description="Low complexity" evidence="1">
    <location>
        <begin position="133"/>
        <end position="143"/>
    </location>
</feature>
<name>A0A061AR19_CYBFA</name>
<protein>
    <submittedName>
        <fullName evidence="2">CYFA0S01e17817g1_1</fullName>
    </submittedName>
</protein>
<accession>A0A061AR19</accession>
<proteinExistence type="predicted"/>
<dbReference type="EMBL" id="LK052886">
    <property type="protein sequence ID" value="CDR37818.1"/>
    <property type="molecule type" value="Genomic_DNA"/>
</dbReference>
<reference evidence="2" key="1">
    <citation type="journal article" date="2014" name="Genome Announc.">
        <title>Genome sequence of the yeast Cyberlindnera fabianii (Hansenula fabianii).</title>
        <authorList>
            <person name="Freel K.C."/>
            <person name="Sarilar V."/>
            <person name="Neuveglise C."/>
            <person name="Devillers H."/>
            <person name="Friedrich A."/>
            <person name="Schacherer J."/>
        </authorList>
    </citation>
    <scope>NUCLEOTIDE SEQUENCE</scope>
    <source>
        <strain evidence="2">YJS4271</strain>
    </source>
</reference>
<sequence length="158" mass="16878">MVTATFSAHGHRTQQYMTFPLFIHKGGPVTVDLSTLSPSKLPSSAFSYALDLTKILEGFNLSAMIPSFSICNGNVSQSVLIRAQFSPYTDGSSSTKCEIAHNVTVCPPIMDIQDSQQTVYTAPPADTPPAEVPSTHAPTAAPASKEEEELPTYQDAVS</sequence>
<evidence type="ECO:0000313" key="2">
    <source>
        <dbReference type="EMBL" id="CDR37818.1"/>
    </source>
</evidence>
<dbReference type="AlphaFoldDB" id="A0A061AR19"/>
<evidence type="ECO:0000256" key="1">
    <source>
        <dbReference type="SAM" id="MobiDB-lite"/>
    </source>
</evidence>
<organism evidence="2">
    <name type="scientific">Cyberlindnera fabianii</name>
    <name type="common">Yeast</name>
    <name type="synonym">Hansenula fabianii</name>
    <dbReference type="NCBI Taxonomy" id="36022"/>
    <lineage>
        <taxon>Eukaryota</taxon>
        <taxon>Fungi</taxon>
        <taxon>Dikarya</taxon>
        <taxon>Ascomycota</taxon>
        <taxon>Saccharomycotina</taxon>
        <taxon>Saccharomycetes</taxon>
        <taxon>Phaffomycetales</taxon>
        <taxon>Phaffomycetaceae</taxon>
        <taxon>Cyberlindnera</taxon>
    </lineage>
</organism>
<gene>
    <name evidence="2" type="ORF">CYFA0S_01e17817g</name>
</gene>
<dbReference type="VEuPathDB" id="FungiDB:BON22_1591"/>
<feature type="region of interest" description="Disordered" evidence="1">
    <location>
        <begin position="119"/>
        <end position="158"/>
    </location>
</feature>